<reference evidence="1 2" key="1">
    <citation type="submission" date="2020-05" db="EMBL/GenBank/DDBJ databases">
        <title>Genome sequencing of Spirosoma sp. TS118.</title>
        <authorList>
            <person name="Lee J.-H."/>
            <person name="Jeong S."/>
            <person name="Zhao L."/>
            <person name="Jung J.-H."/>
            <person name="Kim M.-K."/>
            <person name="Lim S."/>
        </authorList>
    </citation>
    <scope>NUCLEOTIDE SEQUENCE [LARGE SCALE GENOMIC DNA]</scope>
    <source>
        <strain evidence="1 2">TS118</strain>
    </source>
</reference>
<dbReference type="AlphaFoldDB" id="A0A6M5YAT2"/>
<organism evidence="1 2">
    <name type="scientific">Spirosoma taeanense</name>
    <dbReference type="NCBI Taxonomy" id="2735870"/>
    <lineage>
        <taxon>Bacteria</taxon>
        <taxon>Pseudomonadati</taxon>
        <taxon>Bacteroidota</taxon>
        <taxon>Cytophagia</taxon>
        <taxon>Cytophagales</taxon>
        <taxon>Cytophagaceae</taxon>
        <taxon>Spirosoma</taxon>
    </lineage>
</organism>
<gene>
    <name evidence="1" type="ORF">HNV11_11590</name>
</gene>
<dbReference type="RefSeq" id="WP_171739817.1">
    <property type="nucleotide sequence ID" value="NZ_CP053435.1"/>
</dbReference>
<evidence type="ECO:0000313" key="1">
    <source>
        <dbReference type="EMBL" id="QJW89972.1"/>
    </source>
</evidence>
<keyword evidence="2" id="KW-1185">Reference proteome</keyword>
<dbReference type="KEGG" id="stae:HNV11_11590"/>
<dbReference type="Proteomes" id="UP000502756">
    <property type="component" value="Chromosome"/>
</dbReference>
<name>A0A6M5YAT2_9BACT</name>
<accession>A0A6M5YAT2</accession>
<dbReference type="EMBL" id="CP053435">
    <property type="protein sequence ID" value="QJW89972.1"/>
    <property type="molecule type" value="Genomic_DNA"/>
</dbReference>
<sequence>MTKTVQKQHHPIALQPIPVDNKPYLVQEEPRTFLYKTVEHATKRFDLIPQQRATRPFIPAMSIIFQYLFTQTNSGLVCRVPVRILDGPVLGKGTSPKASECGGIDLQQWIGKSLHVTIEAGIHRITGVVG</sequence>
<evidence type="ECO:0000313" key="2">
    <source>
        <dbReference type="Proteomes" id="UP000502756"/>
    </source>
</evidence>
<proteinExistence type="predicted"/>
<protein>
    <submittedName>
        <fullName evidence="1">Uncharacterized protein</fullName>
    </submittedName>
</protein>